<dbReference type="Proteomes" id="UP000064912">
    <property type="component" value="Chromosome"/>
</dbReference>
<dbReference type="KEGG" id="rsu:NHU_01187"/>
<dbReference type="AlphaFoldDB" id="A0A0D6AZS0"/>
<reference evidence="2 3" key="1">
    <citation type="submission" date="2015-02" db="EMBL/GenBank/DDBJ databases">
        <title>Genome sequene of Rhodovulum sulfidophilum DSM 2351.</title>
        <authorList>
            <person name="Nagao N."/>
        </authorList>
    </citation>
    <scope>NUCLEOTIDE SEQUENCE [LARGE SCALE GENOMIC DNA]</scope>
    <source>
        <strain evidence="2 3">DSM 2351</strain>
    </source>
</reference>
<feature type="compositionally biased region" description="Basic residues" evidence="1">
    <location>
        <begin position="51"/>
        <end position="61"/>
    </location>
</feature>
<sequence length="68" mass="7387">MASGEVRHIRFDCETPPEAVKPAFDARGSSLDSLHRALVAVHPADKDDRHQRPRGTGRGHMRMGGGGQ</sequence>
<protein>
    <submittedName>
        <fullName evidence="2">Uncharacterized protein</fullName>
    </submittedName>
</protein>
<evidence type="ECO:0000313" key="3">
    <source>
        <dbReference type="Proteomes" id="UP000064912"/>
    </source>
</evidence>
<name>A0A0D6AZS0_RHOSU</name>
<dbReference type="PATRIC" id="fig|35806.4.peg.1220"/>
<organism evidence="2 3">
    <name type="scientific">Rhodovulum sulfidophilum</name>
    <name type="common">Rhodobacter sulfidophilus</name>
    <dbReference type="NCBI Taxonomy" id="35806"/>
    <lineage>
        <taxon>Bacteria</taxon>
        <taxon>Pseudomonadati</taxon>
        <taxon>Pseudomonadota</taxon>
        <taxon>Alphaproteobacteria</taxon>
        <taxon>Rhodobacterales</taxon>
        <taxon>Paracoccaceae</taxon>
        <taxon>Rhodovulum</taxon>
    </lineage>
</organism>
<evidence type="ECO:0000256" key="1">
    <source>
        <dbReference type="SAM" id="MobiDB-lite"/>
    </source>
</evidence>
<accession>A0A0D6AZS0</accession>
<proteinExistence type="predicted"/>
<evidence type="ECO:0000313" key="2">
    <source>
        <dbReference type="EMBL" id="BAQ68347.1"/>
    </source>
</evidence>
<feature type="region of interest" description="Disordered" evidence="1">
    <location>
        <begin position="43"/>
        <end position="68"/>
    </location>
</feature>
<dbReference type="EMBL" id="AP014800">
    <property type="protein sequence ID" value="BAQ68347.1"/>
    <property type="molecule type" value="Genomic_DNA"/>
</dbReference>
<gene>
    <name evidence="2" type="ORF">NHU_01187</name>
</gene>